<gene>
    <name evidence="14" type="ORF">D2E24_1573</name>
</gene>
<evidence type="ECO:0000256" key="3">
    <source>
        <dbReference type="ARBA" id="ARBA00005139"/>
    </source>
</evidence>
<feature type="compositionally biased region" description="Basic and acidic residues" evidence="12">
    <location>
        <begin position="26"/>
        <end position="35"/>
    </location>
</feature>
<keyword evidence="6" id="KW-0808">Transferase</keyword>
<dbReference type="Pfam" id="PF22468">
    <property type="entry name" value="ACT_9"/>
    <property type="match status" value="2"/>
</dbReference>
<proteinExistence type="inferred from homology"/>
<dbReference type="GO" id="GO:0009089">
    <property type="term" value="P:lysine biosynthetic process via diaminopimelate"/>
    <property type="evidence" value="ECO:0007669"/>
    <property type="project" value="TreeGrafter"/>
</dbReference>
<dbReference type="Gene3D" id="3.30.2130.10">
    <property type="entry name" value="VC0802-like"/>
    <property type="match status" value="1"/>
</dbReference>
<dbReference type="CDD" id="cd04923">
    <property type="entry name" value="ACT_AK-LysC-DapG-like_2"/>
    <property type="match status" value="1"/>
</dbReference>
<comment type="catalytic activity">
    <reaction evidence="11">
        <text>L-aspartate + ATP = 4-phospho-L-aspartate + ADP</text>
        <dbReference type="Rhea" id="RHEA:23776"/>
        <dbReference type="ChEBI" id="CHEBI:29991"/>
        <dbReference type="ChEBI" id="CHEBI:30616"/>
        <dbReference type="ChEBI" id="CHEBI:57535"/>
        <dbReference type="ChEBI" id="CHEBI:456216"/>
        <dbReference type="EC" id="2.7.2.4"/>
    </reaction>
</comment>
<organism evidence="14 15">
    <name type="scientific">Bifidobacterium samirii</name>
    <dbReference type="NCBI Taxonomy" id="2306974"/>
    <lineage>
        <taxon>Bacteria</taxon>
        <taxon>Bacillati</taxon>
        <taxon>Actinomycetota</taxon>
        <taxon>Actinomycetes</taxon>
        <taxon>Bifidobacteriales</taxon>
        <taxon>Bifidobacteriaceae</taxon>
        <taxon>Bifidobacterium</taxon>
    </lineage>
</organism>
<evidence type="ECO:0000256" key="6">
    <source>
        <dbReference type="ARBA" id="ARBA00022679"/>
    </source>
</evidence>
<protein>
    <recommendedName>
        <fullName evidence="5">aspartate kinase</fullName>
        <ecNumber evidence="5">2.7.2.4</ecNumber>
    </recommendedName>
</protein>
<evidence type="ECO:0000256" key="7">
    <source>
        <dbReference type="ARBA" id="ARBA00022741"/>
    </source>
</evidence>
<dbReference type="GO" id="GO:0005524">
    <property type="term" value="F:ATP binding"/>
    <property type="evidence" value="ECO:0007669"/>
    <property type="project" value="UniProtKB-KW"/>
</dbReference>
<evidence type="ECO:0000259" key="13">
    <source>
        <dbReference type="PROSITE" id="PS51671"/>
    </source>
</evidence>
<keyword evidence="7" id="KW-0547">Nucleotide-binding</keyword>
<name>A0A430FP62_9BIFI</name>
<keyword evidence="8 14" id="KW-0418">Kinase</keyword>
<dbReference type="EMBL" id="QXGK01000017">
    <property type="protein sequence ID" value="RSX54623.1"/>
    <property type="molecule type" value="Genomic_DNA"/>
</dbReference>
<evidence type="ECO:0000256" key="2">
    <source>
        <dbReference type="ARBA" id="ARBA00004986"/>
    </source>
</evidence>
<dbReference type="CDD" id="cd04913">
    <property type="entry name" value="ACT_AKii-LysC-BS-like_1"/>
    <property type="match status" value="1"/>
</dbReference>
<evidence type="ECO:0000313" key="14">
    <source>
        <dbReference type="EMBL" id="RSX54623.1"/>
    </source>
</evidence>
<feature type="region of interest" description="Disordered" evidence="12">
    <location>
        <begin position="1"/>
        <end position="39"/>
    </location>
</feature>
<dbReference type="FunFam" id="3.30.2130.10:FF:000001">
    <property type="entry name" value="Bifunctional aspartokinase/homoserine dehydrogenase"/>
    <property type="match status" value="1"/>
</dbReference>
<comment type="similarity">
    <text evidence="4">Belongs to the aspartokinase family.</text>
</comment>
<dbReference type="GO" id="GO:0004072">
    <property type="term" value="F:aspartate kinase activity"/>
    <property type="evidence" value="ECO:0007669"/>
    <property type="project" value="UniProtKB-EC"/>
</dbReference>
<evidence type="ECO:0000256" key="10">
    <source>
        <dbReference type="ARBA" id="ARBA00023154"/>
    </source>
</evidence>
<evidence type="ECO:0000256" key="4">
    <source>
        <dbReference type="ARBA" id="ARBA00010122"/>
    </source>
</evidence>
<reference evidence="14 15" key="1">
    <citation type="submission" date="2018-09" db="EMBL/GenBank/DDBJ databases">
        <title>Characterization of the phylogenetic diversity of five novel species belonging to the genus Bifidobacterium.</title>
        <authorList>
            <person name="Lugli G.A."/>
            <person name="Duranti S."/>
            <person name="Milani C."/>
        </authorList>
    </citation>
    <scope>NUCLEOTIDE SEQUENCE [LARGE SCALE GENOMIC DNA]</scope>
    <source>
        <strain evidence="14 15">2033B</strain>
    </source>
</reference>
<keyword evidence="10" id="KW-0457">Lysine biosynthesis</keyword>
<dbReference type="PANTHER" id="PTHR21499">
    <property type="entry name" value="ASPARTATE KINASE"/>
    <property type="match status" value="1"/>
</dbReference>
<evidence type="ECO:0000256" key="8">
    <source>
        <dbReference type="ARBA" id="ARBA00022777"/>
    </source>
</evidence>
<dbReference type="PROSITE" id="PS51671">
    <property type="entry name" value="ACT"/>
    <property type="match status" value="1"/>
</dbReference>
<dbReference type="InterPro" id="IPR002912">
    <property type="entry name" value="ACT_dom"/>
</dbReference>
<dbReference type="GO" id="GO:0009090">
    <property type="term" value="P:homoserine biosynthetic process"/>
    <property type="evidence" value="ECO:0007669"/>
    <property type="project" value="TreeGrafter"/>
</dbReference>
<dbReference type="SUPFAM" id="SSF55021">
    <property type="entry name" value="ACT-like"/>
    <property type="match status" value="2"/>
</dbReference>
<keyword evidence="15" id="KW-1185">Reference proteome</keyword>
<dbReference type="PANTHER" id="PTHR21499:SF3">
    <property type="entry name" value="ASPARTOKINASE"/>
    <property type="match status" value="1"/>
</dbReference>
<dbReference type="InterPro" id="IPR054352">
    <property type="entry name" value="ACT_Aspartokinase"/>
</dbReference>
<dbReference type="AlphaFoldDB" id="A0A430FP62"/>
<dbReference type="GO" id="GO:0009088">
    <property type="term" value="P:threonine biosynthetic process"/>
    <property type="evidence" value="ECO:0007669"/>
    <property type="project" value="UniProtKB-UniPathway"/>
</dbReference>
<keyword evidence="9" id="KW-0067">ATP-binding</keyword>
<evidence type="ECO:0000313" key="15">
    <source>
        <dbReference type="Proteomes" id="UP000287470"/>
    </source>
</evidence>
<evidence type="ECO:0000256" key="12">
    <source>
        <dbReference type="SAM" id="MobiDB-lite"/>
    </source>
</evidence>
<dbReference type="UniPathway" id="UPA00050">
    <property type="reaction ID" value="UER00461"/>
</dbReference>
<keyword evidence="10" id="KW-0028">Amino-acid biosynthesis</keyword>
<accession>A0A430FP62</accession>
<evidence type="ECO:0000256" key="1">
    <source>
        <dbReference type="ARBA" id="ARBA00003121"/>
    </source>
</evidence>
<sequence>MTGVRSASDFRSGRPAGPATPTIPAERFRGDDDKAGNMSDNNETMSMGDLFPDLGPEAPVISGIAHDRSEALATVRGVPNEPGMAAKVFTELASAGVNVDMIVQAGASVGTADISFTVPEESVKQVQDVLIDKHEVLGYRAFDVDTNVGKVAVVGVGMKTHSGLAAKFFNALSDKGINVLMISTSEIRIAALVPLEQLDDAVRALHTAYGLDAEQIEAVVYGGTGR</sequence>
<evidence type="ECO:0000256" key="11">
    <source>
        <dbReference type="ARBA" id="ARBA00047872"/>
    </source>
</evidence>
<dbReference type="InterPro" id="IPR045865">
    <property type="entry name" value="ACT-like_dom_sf"/>
</dbReference>
<feature type="domain" description="ACT" evidence="13">
    <location>
        <begin position="73"/>
        <end position="156"/>
    </location>
</feature>
<dbReference type="Proteomes" id="UP000287470">
    <property type="component" value="Unassembled WGS sequence"/>
</dbReference>
<evidence type="ECO:0000256" key="9">
    <source>
        <dbReference type="ARBA" id="ARBA00022840"/>
    </source>
</evidence>
<dbReference type="UniPathway" id="UPA00051">
    <property type="reaction ID" value="UER00462"/>
</dbReference>
<comment type="pathway">
    <text evidence="3">Amino-acid biosynthesis; L-threonine biosynthesis; L-threonine from L-aspartate: step 1/5.</text>
</comment>
<evidence type="ECO:0000256" key="5">
    <source>
        <dbReference type="ARBA" id="ARBA00013059"/>
    </source>
</evidence>
<comment type="function">
    <text evidence="1">Catalyzes the phosphorylation of the beta-carboxyl group of aspartic acid with ATP to yield 4-phospho-L-aspartate, which is involved in the branched biosynthetic pathway leading to the biosynthesis of amino acids threonine, isoleucine and methionine.</text>
</comment>
<dbReference type="EC" id="2.7.2.4" evidence="5"/>
<dbReference type="GO" id="GO:0005829">
    <property type="term" value="C:cytosol"/>
    <property type="evidence" value="ECO:0007669"/>
    <property type="project" value="TreeGrafter"/>
</dbReference>
<comment type="caution">
    <text evidence="14">The sequence shown here is derived from an EMBL/GenBank/DDBJ whole genome shotgun (WGS) entry which is preliminary data.</text>
</comment>
<comment type="pathway">
    <text evidence="2">Amino-acid biosynthesis; L-methionine biosynthesis via de novo pathway; L-homoserine from L-aspartate: step 1/3.</text>
</comment>